<comment type="caution">
    <text evidence="2">The sequence shown here is derived from an EMBL/GenBank/DDBJ whole genome shotgun (WGS) entry which is preliminary data.</text>
</comment>
<feature type="region of interest" description="Disordered" evidence="1">
    <location>
        <begin position="32"/>
        <end position="69"/>
    </location>
</feature>
<organism evidence="2 3">
    <name type="scientific">Volvox africanus</name>
    <dbReference type="NCBI Taxonomy" id="51714"/>
    <lineage>
        <taxon>Eukaryota</taxon>
        <taxon>Viridiplantae</taxon>
        <taxon>Chlorophyta</taxon>
        <taxon>core chlorophytes</taxon>
        <taxon>Chlorophyceae</taxon>
        <taxon>CS clade</taxon>
        <taxon>Chlamydomonadales</taxon>
        <taxon>Volvocaceae</taxon>
        <taxon>Volvox</taxon>
    </lineage>
</organism>
<accession>A0ABQ5RXH1</accession>
<reference evidence="2 3" key="1">
    <citation type="journal article" date="2023" name="IScience">
        <title>Expanded male sex-determining region conserved during the evolution of homothallism in the green alga Volvox.</title>
        <authorList>
            <person name="Yamamoto K."/>
            <person name="Matsuzaki R."/>
            <person name="Mahakham W."/>
            <person name="Heman W."/>
            <person name="Sekimoto H."/>
            <person name="Kawachi M."/>
            <person name="Minakuchi Y."/>
            <person name="Toyoda A."/>
            <person name="Nozaki H."/>
        </authorList>
    </citation>
    <scope>NUCLEOTIDE SEQUENCE [LARGE SCALE GENOMIC DNA]</scope>
    <source>
        <strain evidence="2 3">NIES-4468</strain>
    </source>
</reference>
<feature type="compositionally biased region" description="Pro residues" evidence="1">
    <location>
        <begin position="47"/>
        <end position="57"/>
    </location>
</feature>
<feature type="non-terminal residue" evidence="2">
    <location>
        <position position="116"/>
    </location>
</feature>
<evidence type="ECO:0000256" key="1">
    <source>
        <dbReference type="SAM" id="MobiDB-lite"/>
    </source>
</evidence>
<feature type="non-terminal residue" evidence="2">
    <location>
        <position position="1"/>
    </location>
</feature>
<protein>
    <submittedName>
        <fullName evidence="2">Uncharacterized protein</fullName>
    </submittedName>
</protein>
<keyword evidence="3" id="KW-1185">Reference proteome</keyword>
<evidence type="ECO:0000313" key="3">
    <source>
        <dbReference type="Proteomes" id="UP001165090"/>
    </source>
</evidence>
<gene>
    <name evidence="2" type="ORF">VaNZ11_004410</name>
</gene>
<evidence type="ECO:0000313" key="2">
    <source>
        <dbReference type="EMBL" id="GLI61894.1"/>
    </source>
</evidence>
<proteinExistence type="predicted"/>
<name>A0ABQ5RXH1_9CHLO</name>
<dbReference type="Proteomes" id="UP001165090">
    <property type="component" value="Unassembled WGS sequence"/>
</dbReference>
<dbReference type="EMBL" id="BSDZ01000011">
    <property type="protein sequence ID" value="GLI61894.1"/>
    <property type="molecule type" value="Genomic_DNA"/>
</dbReference>
<sequence>GALLESVYGMFRLLSDQAHVRMDNVSEEIPVLSYGGMGGSNGADDGSPPPSPPPPGSPAGDKYERVETPGFYVQNAETKVTPASDDGSQRVTTVRNVVPTDAAHEAFQGNPYSIPA</sequence>